<dbReference type="Pfam" id="PF00096">
    <property type="entry name" value="zf-C2H2"/>
    <property type="match status" value="2"/>
</dbReference>
<protein>
    <submittedName>
        <fullName evidence="14">ZNF3 protein</fullName>
    </submittedName>
</protein>
<reference evidence="14 15" key="1">
    <citation type="submission" date="2019-09" db="EMBL/GenBank/DDBJ databases">
        <title>Bird 10,000 Genomes (B10K) Project - Family phase.</title>
        <authorList>
            <person name="Zhang G."/>
        </authorList>
    </citation>
    <scope>NUCLEOTIDE SEQUENCE [LARGE SCALE GENOMIC DNA]</scope>
    <source>
        <strain evidence="14">B10K-DU-002-43</strain>
        <tissue evidence="14">Muscle</tissue>
    </source>
</reference>
<keyword evidence="4" id="KW-0677">Repeat</keyword>
<dbReference type="EMBL" id="VXBY01001720">
    <property type="protein sequence ID" value="NXP37900.1"/>
    <property type="molecule type" value="Genomic_DNA"/>
</dbReference>
<dbReference type="PROSITE" id="PS50157">
    <property type="entry name" value="ZINC_FINGER_C2H2_2"/>
    <property type="match status" value="2"/>
</dbReference>
<evidence type="ECO:0000256" key="5">
    <source>
        <dbReference type="ARBA" id="ARBA00022771"/>
    </source>
</evidence>
<sequence>IHTGQRPYACEECGKSFSDRSNLKHHQRIHTRPYRCEECGKSFSRKSHLTQHQPRHRKGSPTSSPTVGR</sequence>
<dbReference type="Gene3D" id="3.30.160.60">
    <property type="entry name" value="Classic Zinc Finger"/>
    <property type="match status" value="2"/>
</dbReference>
<dbReference type="FunFam" id="3.30.160.60:FF:001011">
    <property type="entry name" value="Zinc finger protein 793"/>
    <property type="match status" value="1"/>
</dbReference>
<evidence type="ECO:0000256" key="7">
    <source>
        <dbReference type="ARBA" id="ARBA00023015"/>
    </source>
</evidence>
<evidence type="ECO:0000259" key="13">
    <source>
        <dbReference type="PROSITE" id="PS50157"/>
    </source>
</evidence>
<dbReference type="PROSITE" id="PS00028">
    <property type="entry name" value="ZINC_FINGER_C2H2_1"/>
    <property type="match status" value="2"/>
</dbReference>
<evidence type="ECO:0000256" key="9">
    <source>
        <dbReference type="ARBA" id="ARBA00023163"/>
    </source>
</evidence>
<dbReference type="GO" id="GO:0008270">
    <property type="term" value="F:zinc ion binding"/>
    <property type="evidence" value="ECO:0007669"/>
    <property type="project" value="UniProtKB-KW"/>
</dbReference>
<proteinExistence type="inferred from homology"/>
<organism evidence="14 15">
    <name type="scientific">Leiothrix lutea</name>
    <name type="common">Red-billed leiothrix</name>
    <name type="synonym">Sylvia lutea</name>
    <dbReference type="NCBI Taxonomy" id="36275"/>
    <lineage>
        <taxon>Eukaryota</taxon>
        <taxon>Metazoa</taxon>
        <taxon>Chordata</taxon>
        <taxon>Craniata</taxon>
        <taxon>Vertebrata</taxon>
        <taxon>Euteleostomi</taxon>
        <taxon>Archelosauria</taxon>
        <taxon>Archosauria</taxon>
        <taxon>Dinosauria</taxon>
        <taxon>Saurischia</taxon>
        <taxon>Theropoda</taxon>
        <taxon>Coelurosauria</taxon>
        <taxon>Aves</taxon>
        <taxon>Neognathae</taxon>
        <taxon>Neoaves</taxon>
        <taxon>Telluraves</taxon>
        <taxon>Australaves</taxon>
        <taxon>Passeriformes</taxon>
        <taxon>Sylvioidea</taxon>
        <taxon>Leiothrichidae</taxon>
        <taxon>Leiothrix</taxon>
    </lineage>
</organism>
<evidence type="ECO:0000256" key="2">
    <source>
        <dbReference type="ARBA" id="ARBA00006991"/>
    </source>
</evidence>
<dbReference type="GO" id="GO:0000978">
    <property type="term" value="F:RNA polymerase II cis-regulatory region sequence-specific DNA binding"/>
    <property type="evidence" value="ECO:0007669"/>
    <property type="project" value="TreeGrafter"/>
</dbReference>
<evidence type="ECO:0000256" key="1">
    <source>
        <dbReference type="ARBA" id="ARBA00004123"/>
    </source>
</evidence>
<dbReference type="SMART" id="SM00355">
    <property type="entry name" value="ZnF_C2H2"/>
    <property type="match status" value="2"/>
</dbReference>
<evidence type="ECO:0000256" key="3">
    <source>
        <dbReference type="ARBA" id="ARBA00022723"/>
    </source>
</evidence>
<accession>A0A7L1ZWW7</accession>
<feature type="domain" description="C2H2-type" evidence="13">
    <location>
        <begin position="8"/>
        <end position="35"/>
    </location>
</feature>
<keyword evidence="6" id="KW-0862">Zinc</keyword>
<evidence type="ECO:0000313" key="14">
    <source>
        <dbReference type="EMBL" id="NXP37900.1"/>
    </source>
</evidence>
<dbReference type="SUPFAM" id="SSF57667">
    <property type="entry name" value="beta-beta-alpha zinc fingers"/>
    <property type="match status" value="1"/>
</dbReference>
<comment type="similarity">
    <text evidence="2">Belongs to the krueppel C2H2-type zinc-finger protein family.</text>
</comment>
<feature type="region of interest" description="Disordered" evidence="12">
    <location>
        <begin position="45"/>
        <end position="69"/>
    </location>
</feature>
<dbReference type="AlphaFoldDB" id="A0A7L1ZWW7"/>
<keyword evidence="10" id="KW-0539">Nucleus</keyword>
<feature type="compositionally biased region" description="Basic residues" evidence="12">
    <location>
        <begin position="45"/>
        <end position="59"/>
    </location>
</feature>
<feature type="compositionally biased region" description="Polar residues" evidence="12">
    <location>
        <begin position="60"/>
        <end position="69"/>
    </location>
</feature>
<keyword evidence="7" id="KW-0805">Transcription regulation</keyword>
<keyword evidence="15" id="KW-1185">Reference proteome</keyword>
<evidence type="ECO:0000256" key="8">
    <source>
        <dbReference type="ARBA" id="ARBA00023125"/>
    </source>
</evidence>
<feature type="domain" description="C2H2-type" evidence="13">
    <location>
        <begin position="34"/>
        <end position="61"/>
    </location>
</feature>
<dbReference type="GO" id="GO:0000981">
    <property type="term" value="F:DNA-binding transcription factor activity, RNA polymerase II-specific"/>
    <property type="evidence" value="ECO:0007669"/>
    <property type="project" value="TreeGrafter"/>
</dbReference>
<gene>
    <name evidence="14" type="primary">Znf3_2</name>
    <name evidence="14" type="ORF">LEILUT_R14706</name>
</gene>
<evidence type="ECO:0000256" key="11">
    <source>
        <dbReference type="PROSITE-ProRule" id="PRU00042"/>
    </source>
</evidence>
<evidence type="ECO:0000313" key="15">
    <source>
        <dbReference type="Proteomes" id="UP000524007"/>
    </source>
</evidence>
<dbReference type="PANTHER" id="PTHR23226">
    <property type="entry name" value="ZINC FINGER AND SCAN DOMAIN-CONTAINING"/>
    <property type="match status" value="1"/>
</dbReference>
<evidence type="ECO:0000256" key="6">
    <source>
        <dbReference type="ARBA" id="ARBA00022833"/>
    </source>
</evidence>
<dbReference type="InterPro" id="IPR013087">
    <property type="entry name" value="Znf_C2H2_type"/>
</dbReference>
<dbReference type="InterPro" id="IPR036236">
    <property type="entry name" value="Znf_C2H2_sf"/>
</dbReference>
<comment type="subcellular location">
    <subcellularLocation>
        <location evidence="1">Nucleus</location>
    </subcellularLocation>
</comment>
<dbReference type="GO" id="GO:0005634">
    <property type="term" value="C:nucleus"/>
    <property type="evidence" value="ECO:0007669"/>
    <property type="project" value="UniProtKB-SubCell"/>
</dbReference>
<keyword evidence="5 11" id="KW-0863">Zinc-finger</keyword>
<dbReference type="FunFam" id="3.30.160.60:FF:000382">
    <property type="entry name" value="zinc finger protein 35 isoform X4"/>
    <property type="match status" value="1"/>
</dbReference>
<evidence type="ECO:0000256" key="4">
    <source>
        <dbReference type="ARBA" id="ARBA00022737"/>
    </source>
</evidence>
<name>A0A7L1ZWW7_LEILU</name>
<keyword evidence="8" id="KW-0238">DNA-binding</keyword>
<feature type="non-terminal residue" evidence="14">
    <location>
        <position position="69"/>
    </location>
</feature>
<feature type="non-terminal residue" evidence="14">
    <location>
        <position position="1"/>
    </location>
</feature>
<keyword evidence="9" id="KW-0804">Transcription</keyword>
<comment type="caution">
    <text evidence="14">The sequence shown here is derived from an EMBL/GenBank/DDBJ whole genome shotgun (WGS) entry which is preliminary data.</text>
</comment>
<evidence type="ECO:0000256" key="10">
    <source>
        <dbReference type="ARBA" id="ARBA00023242"/>
    </source>
</evidence>
<keyword evidence="3" id="KW-0479">Metal-binding</keyword>
<dbReference type="Proteomes" id="UP000524007">
    <property type="component" value="Unassembled WGS sequence"/>
</dbReference>
<dbReference type="PANTHER" id="PTHR23226:SF416">
    <property type="entry name" value="FI01424P"/>
    <property type="match status" value="1"/>
</dbReference>
<evidence type="ECO:0000256" key="12">
    <source>
        <dbReference type="SAM" id="MobiDB-lite"/>
    </source>
</evidence>